<keyword evidence="2" id="KW-0805">Transcription regulation</keyword>
<dbReference type="PANTHER" id="PTHR31003">
    <property type="entry name" value="MYB FAMILY TRANSCRIPTION FACTOR"/>
    <property type="match status" value="1"/>
</dbReference>
<dbReference type="FunFam" id="1.10.10.60:FF:000002">
    <property type="entry name" value="Myb family transcription factor"/>
    <property type="match status" value="1"/>
</dbReference>
<keyword evidence="4" id="KW-0804">Transcription</keyword>
<dbReference type="InterPro" id="IPR044787">
    <property type="entry name" value="HHO5-like"/>
</dbReference>
<dbReference type="Proteomes" id="UP000712600">
    <property type="component" value="Unassembled WGS sequence"/>
</dbReference>
<keyword evidence="3" id="KW-0238">DNA-binding</keyword>
<dbReference type="InterPro" id="IPR001005">
    <property type="entry name" value="SANT/Myb"/>
</dbReference>
<dbReference type="GO" id="GO:0005634">
    <property type="term" value="C:nucleus"/>
    <property type="evidence" value="ECO:0007669"/>
    <property type="project" value="UniProtKB-SubCell"/>
</dbReference>
<keyword evidence="5" id="KW-0539">Nucleus</keyword>
<dbReference type="NCBIfam" id="TIGR01557">
    <property type="entry name" value="myb_SHAQKYF"/>
    <property type="match status" value="1"/>
</dbReference>
<dbReference type="InterPro" id="IPR006447">
    <property type="entry name" value="Myb_dom_plants"/>
</dbReference>
<dbReference type="InterPro" id="IPR017930">
    <property type="entry name" value="Myb_dom"/>
</dbReference>
<feature type="compositionally biased region" description="Acidic residues" evidence="6">
    <location>
        <begin position="96"/>
        <end position="112"/>
    </location>
</feature>
<feature type="region of interest" description="Disordered" evidence="6">
    <location>
        <begin position="144"/>
        <end position="166"/>
    </location>
</feature>
<dbReference type="PANTHER" id="PTHR31003:SF20">
    <property type="entry name" value="TRANSCRIPTION FACTOR HHO1"/>
    <property type="match status" value="1"/>
</dbReference>
<accession>A0A8S9MQI4</accession>
<name>A0A8S9MQI4_BRACR</name>
<dbReference type="InterPro" id="IPR009057">
    <property type="entry name" value="Homeodomain-like_sf"/>
</dbReference>
<evidence type="ECO:0000313" key="9">
    <source>
        <dbReference type="Proteomes" id="UP000712600"/>
    </source>
</evidence>
<dbReference type="InterPro" id="IPR058673">
    <property type="entry name" value="HHO5-like_N"/>
</dbReference>
<evidence type="ECO:0000256" key="3">
    <source>
        <dbReference type="ARBA" id="ARBA00023125"/>
    </source>
</evidence>
<feature type="region of interest" description="Disordered" evidence="6">
    <location>
        <begin position="179"/>
        <end position="211"/>
    </location>
</feature>
<feature type="domain" description="HTH myb-type" evidence="7">
    <location>
        <begin position="204"/>
        <end position="264"/>
    </location>
</feature>
<evidence type="ECO:0000256" key="6">
    <source>
        <dbReference type="SAM" id="MobiDB-lite"/>
    </source>
</evidence>
<evidence type="ECO:0000256" key="2">
    <source>
        <dbReference type="ARBA" id="ARBA00023015"/>
    </source>
</evidence>
<feature type="region of interest" description="Disordered" evidence="6">
    <location>
        <begin position="357"/>
        <end position="388"/>
    </location>
</feature>
<proteinExistence type="predicted"/>
<dbReference type="Gene3D" id="1.10.10.60">
    <property type="entry name" value="Homeodomain-like"/>
    <property type="match status" value="2"/>
</dbReference>
<evidence type="ECO:0000256" key="1">
    <source>
        <dbReference type="ARBA" id="ARBA00004123"/>
    </source>
</evidence>
<sequence>MIKSLSNMMNYNEKREKCCEYIEALEEERRKINVFQRELPLCLELVTRAIEAYKKEISGTTTDTLYGQPECSEQTTGECGPVLDLFLPIKQSSASTDEEEEEEEVYEDDDVEHESHDTGIDFVDKNMKSEWLKSVQLWNQPEAVPVKPIKENDNGAGSHQPPCYEMSNEKNDYIISLATTSSGSGRQKTEAERGGSGGSSSRRGQRKQRRCWSHELHRRFLNALKQLGGPHVATPKQIRELMKVDGLTNDEVKSHLQKYRLHTRRPSQTIPNNRDSQTQHFVVVGGIWVPQANHSKANAVASRKTTTGIYGPMERSQQETQTVVEPIKENDNGAGSHQPPCYEMSNEKNDYIISLATTSSESGRQKTEAERGGSGGSSSRRGQKKQRRCWSHELHRRFLNALKQLGGPQGAFLDFI</sequence>
<evidence type="ECO:0000259" key="7">
    <source>
        <dbReference type="PROSITE" id="PS51294"/>
    </source>
</evidence>
<dbReference type="PROSITE" id="PS51294">
    <property type="entry name" value="HTH_MYB"/>
    <property type="match status" value="1"/>
</dbReference>
<evidence type="ECO:0000313" key="8">
    <source>
        <dbReference type="EMBL" id="KAF3485631.1"/>
    </source>
</evidence>
<evidence type="ECO:0000256" key="5">
    <source>
        <dbReference type="ARBA" id="ARBA00023242"/>
    </source>
</evidence>
<comment type="subcellular location">
    <subcellularLocation>
        <location evidence="1">Nucleus</location>
    </subcellularLocation>
</comment>
<dbReference type="Pfam" id="PF26575">
    <property type="entry name" value="HHO5_N"/>
    <property type="match status" value="1"/>
</dbReference>
<organism evidence="8 9">
    <name type="scientific">Brassica cretica</name>
    <name type="common">Mustard</name>
    <dbReference type="NCBI Taxonomy" id="69181"/>
    <lineage>
        <taxon>Eukaryota</taxon>
        <taxon>Viridiplantae</taxon>
        <taxon>Streptophyta</taxon>
        <taxon>Embryophyta</taxon>
        <taxon>Tracheophyta</taxon>
        <taxon>Spermatophyta</taxon>
        <taxon>Magnoliopsida</taxon>
        <taxon>eudicotyledons</taxon>
        <taxon>Gunneridae</taxon>
        <taxon>Pentapetalae</taxon>
        <taxon>rosids</taxon>
        <taxon>malvids</taxon>
        <taxon>Brassicales</taxon>
        <taxon>Brassicaceae</taxon>
        <taxon>Brassiceae</taxon>
        <taxon>Brassica</taxon>
    </lineage>
</organism>
<dbReference type="SUPFAM" id="SSF46689">
    <property type="entry name" value="Homeodomain-like"/>
    <property type="match status" value="1"/>
</dbReference>
<dbReference type="AlphaFoldDB" id="A0A8S9MQI4"/>
<comment type="caution">
    <text evidence="8">The sequence shown here is derived from an EMBL/GenBank/DDBJ whole genome shotgun (WGS) entry which is preliminary data.</text>
</comment>
<evidence type="ECO:0000256" key="4">
    <source>
        <dbReference type="ARBA" id="ARBA00023163"/>
    </source>
</evidence>
<reference evidence="8" key="1">
    <citation type="submission" date="2019-12" db="EMBL/GenBank/DDBJ databases">
        <title>Genome sequencing and annotation of Brassica cretica.</title>
        <authorList>
            <person name="Studholme D.J."/>
            <person name="Sarris P."/>
        </authorList>
    </citation>
    <scope>NUCLEOTIDE SEQUENCE</scope>
    <source>
        <strain evidence="8">PFS-109/04</strain>
        <tissue evidence="8">Leaf</tissue>
    </source>
</reference>
<dbReference type="GO" id="GO:0003677">
    <property type="term" value="F:DNA binding"/>
    <property type="evidence" value="ECO:0007669"/>
    <property type="project" value="UniProtKB-KW"/>
</dbReference>
<dbReference type="EMBL" id="QGKX02002183">
    <property type="protein sequence ID" value="KAF3485631.1"/>
    <property type="molecule type" value="Genomic_DNA"/>
</dbReference>
<protein>
    <recommendedName>
        <fullName evidence="7">HTH myb-type domain-containing protein</fullName>
    </recommendedName>
</protein>
<dbReference type="GO" id="GO:0003700">
    <property type="term" value="F:DNA-binding transcription factor activity"/>
    <property type="evidence" value="ECO:0007669"/>
    <property type="project" value="InterPro"/>
</dbReference>
<feature type="region of interest" description="Disordered" evidence="6">
    <location>
        <begin position="92"/>
        <end position="116"/>
    </location>
</feature>
<dbReference type="Pfam" id="PF00249">
    <property type="entry name" value="Myb_DNA-binding"/>
    <property type="match status" value="1"/>
</dbReference>
<gene>
    <name evidence="8" type="ORF">F2Q69_00055758</name>
</gene>